<reference evidence="1 2" key="1">
    <citation type="submission" date="2013-07" db="EMBL/GenBank/DDBJ databases">
        <title>Isolation of a new Chlamydia species from the feral Sacred Ibis (Threskiornis aethiopicus): Chlamydia ibidis.</title>
        <authorList>
            <person name="Vorimore F."/>
            <person name="Hsia R.-C."/>
            <person name="Huot-Creasy H."/>
            <person name="Bastian S."/>
            <person name="Deruyter L."/>
            <person name="Passet A."/>
            <person name="Sachse K."/>
            <person name="Bavoil P."/>
            <person name="Myers G."/>
            <person name="Laroucau K."/>
        </authorList>
    </citation>
    <scope>NUCLEOTIDE SEQUENCE [LARGE SCALE GENOMIC DNA]</scope>
    <source>
        <strain evidence="1 2">10-1398/6</strain>
    </source>
</reference>
<gene>
    <name evidence="1" type="ORF">H359_0786</name>
</gene>
<dbReference type="Proteomes" id="UP000016064">
    <property type="component" value="Unassembled WGS sequence"/>
</dbReference>
<keyword evidence="2" id="KW-1185">Reference proteome</keyword>
<dbReference type="EMBL" id="APJW01000003">
    <property type="protein sequence ID" value="EQM62428.1"/>
    <property type="molecule type" value="Genomic_DNA"/>
</dbReference>
<name>A0ABP2XD70_9CHLA</name>
<evidence type="ECO:0000313" key="1">
    <source>
        <dbReference type="EMBL" id="EQM62428.1"/>
    </source>
</evidence>
<proteinExistence type="predicted"/>
<comment type="caution">
    <text evidence="1">The sequence shown here is derived from an EMBL/GenBank/DDBJ whole genome shotgun (WGS) entry which is preliminary data.</text>
</comment>
<organism evidence="1 2">
    <name type="scientific">Chlamydia ibidis 10-1398/6</name>
    <dbReference type="NCBI Taxonomy" id="1046581"/>
    <lineage>
        <taxon>Bacteria</taxon>
        <taxon>Pseudomonadati</taxon>
        <taxon>Chlamydiota</taxon>
        <taxon>Chlamydiia</taxon>
        <taxon>Chlamydiales</taxon>
        <taxon>Chlamydiaceae</taxon>
        <taxon>Chlamydia/Chlamydophila group</taxon>
        <taxon>Chlamydia</taxon>
    </lineage>
</organism>
<evidence type="ECO:0000313" key="2">
    <source>
        <dbReference type="Proteomes" id="UP000016064"/>
    </source>
</evidence>
<sequence length="45" mass="5352">MISSFNLHRELNDLIIEQISLSCKHGKIIDVFRCRDLEIARTIYF</sequence>
<protein>
    <submittedName>
        <fullName evidence="1">Uncharacterized protein</fullName>
    </submittedName>
</protein>
<accession>A0ABP2XD70</accession>